<comment type="subcellular location">
    <subcellularLocation>
        <location evidence="1 10">Cell outer membrane</location>
        <topology evidence="1 10">Multi-pass membrane protein</topology>
    </subcellularLocation>
</comment>
<evidence type="ECO:0000256" key="10">
    <source>
        <dbReference type="PROSITE-ProRule" id="PRU01360"/>
    </source>
</evidence>
<dbReference type="Gene3D" id="2.40.170.20">
    <property type="entry name" value="TonB-dependent receptor, beta-barrel domain"/>
    <property type="match status" value="1"/>
</dbReference>
<dbReference type="STRING" id="1150600.ADIARSV_3338"/>
<feature type="domain" description="TonB-dependent receptor-like beta-barrel" evidence="12">
    <location>
        <begin position="256"/>
        <end position="796"/>
    </location>
</feature>
<evidence type="ECO:0000256" key="1">
    <source>
        <dbReference type="ARBA" id="ARBA00004571"/>
    </source>
</evidence>
<dbReference type="Gene3D" id="2.170.130.10">
    <property type="entry name" value="TonB-dependent receptor, plug domain"/>
    <property type="match status" value="1"/>
</dbReference>
<sequence length="832" mass="92710">MVGKKTVERVILATEYNKEILFVLDDLSLTLNDVEVTAKRNGSDVSNSSIVFNRQAIEQVQAFSIMDVLNNLPGKASVTPDLHHSQTLTLRGEAGGNYAMSNSLGVAIIIDGIRQSNDANMQNRAVSQWGMAGSTISGRVGGTSYDVPFTGLDLRDIPADNIESIEVVQGVAAAKYSEMTDGAVIINRQAGKTPYQANVAINAGSTKFSLSKGYLLDNNLGAVNISLGYLNSNEDPRDKIQSYNRINTGLMWTWKSKERFKNTVSLDYNTRSDDEKQDPDDAEQLVTYVKSRSVSISNRSSLDLKSAYVSNISTTFSYNRAYQDTYKQWLLNSLPKGIANKDTTGFYLGFYLPGRYLAVEQIIGEPENISASLSLSNTIYVGQASHSVNAGANFSSSANKGLGIVDNSDNPRWVNTGGTNERPYDYDKLVPAMINYGFYIQDSYKSKIFKKGLNINAGLRYDLSNGSSSIQPRLNANLELSKKWRLNAAYGISSKSPTLAHRYPAAIYTDLVIKDYYESYTSPSNLFLVYSEKILSDNSRLKPSKSTQFEIGSHFTSKWVTSSLFLYYKNNRNGFSNQQNFRTITLPEFQFIYTSGQPTTYYPTGGFVNYAGISDYNPSNGLSSDNKGAEFAIAIKKIPLIQTSFSLNTTFNYSDYKSVDQNIKAVEASFINAGREAWYGVYPPEEHKDWSSMSKLSSSTHIPRLGFIVTTSADIFWERQNKKPENRGYPIAYIDKNYVIHPITNFDPANIDYGYLTYNDSAESLTKQPFVYANINLQIAKEIRKKINIAINAYNVFNIRPSYLSYNSSEQTQTYTQLNSPLTITGGVSFKF</sequence>
<evidence type="ECO:0000259" key="13">
    <source>
        <dbReference type="Pfam" id="PF07715"/>
    </source>
</evidence>
<dbReference type="InterPro" id="IPR036942">
    <property type="entry name" value="Beta-barrel_TonB_sf"/>
</dbReference>
<dbReference type="eggNOG" id="COG4771">
    <property type="taxonomic scope" value="Bacteria"/>
</dbReference>
<proteinExistence type="inferred from homology"/>
<evidence type="ECO:0000256" key="2">
    <source>
        <dbReference type="ARBA" id="ARBA00022448"/>
    </source>
</evidence>
<dbReference type="InterPro" id="IPR037066">
    <property type="entry name" value="Plug_dom_sf"/>
</dbReference>
<keyword evidence="8 14" id="KW-0675">Receptor</keyword>
<evidence type="ECO:0000313" key="15">
    <source>
        <dbReference type="Proteomes" id="UP000014174"/>
    </source>
</evidence>
<evidence type="ECO:0000256" key="8">
    <source>
        <dbReference type="ARBA" id="ARBA00023170"/>
    </source>
</evidence>
<evidence type="ECO:0000256" key="5">
    <source>
        <dbReference type="ARBA" id="ARBA00022729"/>
    </source>
</evidence>
<dbReference type="Proteomes" id="UP000014174">
    <property type="component" value="Unassembled WGS sequence"/>
</dbReference>
<dbReference type="Pfam" id="PF07715">
    <property type="entry name" value="Plug"/>
    <property type="match status" value="1"/>
</dbReference>
<dbReference type="PANTHER" id="PTHR30069">
    <property type="entry name" value="TONB-DEPENDENT OUTER MEMBRANE RECEPTOR"/>
    <property type="match status" value="1"/>
</dbReference>
<keyword evidence="9 10" id="KW-0998">Cell outer membrane</keyword>
<organism evidence="14 15">
    <name type="scientific">Arcticibacter svalbardensis MN12-7</name>
    <dbReference type="NCBI Taxonomy" id="1150600"/>
    <lineage>
        <taxon>Bacteria</taxon>
        <taxon>Pseudomonadati</taxon>
        <taxon>Bacteroidota</taxon>
        <taxon>Sphingobacteriia</taxon>
        <taxon>Sphingobacteriales</taxon>
        <taxon>Sphingobacteriaceae</taxon>
        <taxon>Arcticibacter</taxon>
    </lineage>
</organism>
<dbReference type="InterPro" id="IPR012910">
    <property type="entry name" value="Plug_dom"/>
</dbReference>
<dbReference type="GO" id="GO:0009279">
    <property type="term" value="C:cell outer membrane"/>
    <property type="evidence" value="ECO:0007669"/>
    <property type="project" value="UniProtKB-SubCell"/>
</dbReference>
<dbReference type="InterPro" id="IPR039426">
    <property type="entry name" value="TonB-dep_rcpt-like"/>
</dbReference>
<keyword evidence="4 10" id="KW-0812">Transmembrane</keyword>
<evidence type="ECO:0000256" key="4">
    <source>
        <dbReference type="ARBA" id="ARBA00022692"/>
    </source>
</evidence>
<dbReference type="EMBL" id="AQPN01000112">
    <property type="protein sequence ID" value="EOR93489.1"/>
    <property type="molecule type" value="Genomic_DNA"/>
</dbReference>
<dbReference type="GO" id="GO:0044718">
    <property type="term" value="P:siderophore transmembrane transport"/>
    <property type="evidence" value="ECO:0007669"/>
    <property type="project" value="TreeGrafter"/>
</dbReference>
<dbReference type="GO" id="GO:0015344">
    <property type="term" value="F:siderophore uptake transmembrane transporter activity"/>
    <property type="evidence" value="ECO:0007669"/>
    <property type="project" value="TreeGrafter"/>
</dbReference>
<keyword evidence="5" id="KW-0732">Signal</keyword>
<protein>
    <submittedName>
        <fullName evidence="14">TonB-dependent receptor</fullName>
    </submittedName>
</protein>
<feature type="domain" description="TonB-dependent receptor plug" evidence="13">
    <location>
        <begin position="44"/>
        <end position="180"/>
    </location>
</feature>
<comment type="similarity">
    <text evidence="10 11">Belongs to the TonB-dependent receptor family.</text>
</comment>
<evidence type="ECO:0000259" key="12">
    <source>
        <dbReference type="Pfam" id="PF00593"/>
    </source>
</evidence>
<dbReference type="InterPro" id="IPR000531">
    <property type="entry name" value="Beta-barrel_TonB"/>
</dbReference>
<dbReference type="SUPFAM" id="SSF56935">
    <property type="entry name" value="Porins"/>
    <property type="match status" value="1"/>
</dbReference>
<evidence type="ECO:0000256" key="11">
    <source>
        <dbReference type="RuleBase" id="RU003357"/>
    </source>
</evidence>
<evidence type="ECO:0000256" key="3">
    <source>
        <dbReference type="ARBA" id="ARBA00022452"/>
    </source>
</evidence>
<reference evidence="14 15" key="1">
    <citation type="journal article" date="2013" name="Genome Announc.">
        <title>Draft Genome Sequence of Arcticibacter svalbardensis Strain MN12-7T, a Member of the Family Sphingobacteriaceae Isolated from an Arctic Soil Sample.</title>
        <authorList>
            <person name="Shivaji S."/>
            <person name="Ara S."/>
            <person name="Prasad S."/>
            <person name="Manasa B.P."/>
            <person name="Begum Z."/>
            <person name="Singh A."/>
            <person name="Kumar Pinnaka A."/>
        </authorList>
    </citation>
    <scope>NUCLEOTIDE SEQUENCE [LARGE SCALE GENOMIC DNA]</scope>
    <source>
        <strain evidence="14 15">MN12-7</strain>
    </source>
</reference>
<accession>R9GWZ5</accession>
<keyword evidence="15" id="KW-1185">Reference proteome</keyword>
<comment type="caution">
    <text evidence="14">The sequence shown here is derived from an EMBL/GenBank/DDBJ whole genome shotgun (WGS) entry which is preliminary data.</text>
</comment>
<keyword evidence="3 10" id="KW-1134">Transmembrane beta strand</keyword>
<name>R9GWZ5_9SPHI</name>
<keyword evidence="2 10" id="KW-0813">Transport</keyword>
<evidence type="ECO:0000313" key="14">
    <source>
        <dbReference type="EMBL" id="EOR93489.1"/>
    </source>
</evidence>
<gene>
    <name evidence="14" type="ORF">ADIARSV_3338</name>
</gene>
<evidence type="ECO:0000256" key="9">
    <source>
        <dbReference type="ARBA" id="ARBA00023237"/>
    </source>
</evidence>
<evidence type="ECO:0000256" key="6">
    <source>
        <dbReference type="ARBA" id="ARBA00023077"/>
    </source>
</evidence>
<dbReference type="Pfam" id="PF00593">
    <property type="entry name" value="TonB_dep_Rec_b-barrel"/>
    <property type="match status" value="1"/>
</dbReference>
<dbReference type="PROSITE" id="PS52016">
    <property type="entry name" value="TONB_DEPENDENT_REC_3"/>
    <property type="match status" value="1"/>
</dbReference>
<evidence type="ECO:0000256" key="7">
    <source>
        <dbReference type="ARBA" id="ARBA00023136"/>
    </source>
</evidence>
<dbReference type="PATRIC" id="fig|1150600.3.peg.3307"/>
<keyword evidence="7 10" id="KW-0472">Membrane</keyword>
<keyword evidence="6 11" id="KW-0798">TonB box</keyword>
<dbReference type="PANTHER" id="PTHR30069:SF29">
    <property type="entry name" value="HEMOGLOBIN AND HEMOGLOBIN-HAPTOGLOBIN-BINDING PROTEIN 1-RELATED"/>
    <property type="match status" value="1"/>
</dbReference>
<dbReference type="AlphaFoldDB" id="R9GWZ5"/>